<comment type="subcellular location">
    <subcellularLocation>
        <location evidence="1">Membrane</location>
        <topology evidence="1">Multi-pass membrane protein</topology>
    </subcellularLocation>
</comment>
<feature type="transmembrane region" description="Helical" evidence="6">
    <location>
        <begin position="255"/>
        <end position="285"/>
    </location>
</feature>
<dbReference type="GO" id="GO:0016020">
    <property type="term" value="C:membrane"/>
    <property type="evidence" value="ECO:0007669"/>
    <property type="project" value="UniProtKB-SubCell"/>
</dbReference>
<name>A0A9P5MUT4_9AGAM</name>
<evidence type="ECO:0000256" key="6">
    <source>
        <dbReference type="SAM" id="Phobius"/>
    </source>
</evidence>
<dbReference type="PANTHER" id="PTHR21389">
    <property type="entry name" value="P53 INDUCED PROTEIN"/>
    <property type="match status" value="1"/>
</dbReference>
<dbReference type="Pfam" id="PF07264">
    <property type="entry name" value="EI24"/>
    <property type="match status" value="1"/>
</dbReference>
<reference evidence="7" key="1">
    <citation type="submission" date="2019-10" db="EMBL/GenBank/DDBJ databases">
        <authorList>
            <consortium name="DOE Joint Genome Institute"/>
            <person name="Kuo A."/>
            <person name="Miyauchi S."/>
            <person name="Kiss E."/>
            <person name="Drula E."/>
            <person name="Kohler A."/>
            <person name="Sanchez-Garcia M."/>
            <person name="Andreopoulos B."/>
            <person name="Barry K.W."/>
            <person name="Bonito G."/>
            <person name="Buee M."/>
            <person name="Carver A."/>
            <person name="Chen C."/>
            <person name="Cichocki N."/>
            <person name="Clum A."/>
            <person name="Culley D."/>
            <person name="Crous P.W."/>
            <person name="Fauchery L."/>
            <person name="Girlanda M."/>
            <person name="Hayes R."/>
            <person name="Keri Z."/>
            <person name="LaButti K."/>
            <person name="Lipzen A."/>
            <person name="Lombard V."/>
            <person name="Magnuson J."/>
            <person name="Maillard F."/>
            <person name="Morin E."/>
            <person name="Murat C."/>
            <person name="Nolan M."/>
            <person name="Ohm R."/>
            <person name="Pangilinan J."/>
            <person name="Pereira M."/>
            <person name="Perotto S."/>
            <person name="Peter M."/>
            <person name="Riley R."/>
            <person name="Sitrit Y."/>
            <person name="Stielow B."/>
            <person name="Szollosi G."/>
            <person name="Zifcakova L."/>
            <person name="Stursova M."/>
            <person name="Spatafora J.W."/>
            <person name="Tedersoo L."/>
            <person name="Vaario L.-M."/>
            <person name="Yamada A."/>
            <person name="Yan M."/>
            <person name="Wang P."/>
            <person name="Xu J."/>
            <person name="Bruns T."/>
            <person name="Baldrian P."/>
            <person name="Vilgalys R."/>
            <person name="Henrissat B."/>
            <person name="Grigoriev I.V."/>
            <person name="Hibbett D."/>
            <person name="Nagy L.G."/>
            <person name="Martin F.M."/>
        </authorList>
    </citation>
    <scope>NUCLEOTIDE SEQUENCE</scope>
    <source>
        <strain evidence="7">Prilba</strain>
    </source>
</reference>
<keyword evidence="3 6" id="KW-1133">Transmembrane helix</keyword>
<keyword evidence="4 6" id="KW-0472">Membrane</keyword>
<feature type="region of interest" description="Disordered" evidence="5">
    <location>
        <begin position="1"/>
        <end position="31"/>
    </location>
</feature>
<evidence type="ECO:0000256" key="4">
    <source>
        <dbReference type="ARBA" id="ARBA00023136"/>
    </source>
</evidence>
<keyword evidence="2 6" id="KW-0812">Transmembrane</keyword>
<reference evidence="7" key="2">
    <citation type="journal article" date="2020" name="Nat. Commun.">
        <title>Large-scale genome sequencing of mycorrhizal fungi provides insights into the early evolution of symbiotic traits.</title>
        <authorList>
            <person name="Miyauchi S."/>
            <person name="Kiss E."/>
            <person name="Kuo A."/>
            <person name="Drula E."/>
            <person name="Kohler A."/>
            <person name="Sanchez-Garcia M."/>
            <person name="Morin E."/>
            <person name="Andreopoulos B."/>
            <person name="Barry K.W."/>
            <person name="Bonito G."/>
            <person name="Buee M."/>
            <person name="Carver A."/>
            <person name="Chen C."/>
            <person name="Cichocki N."/>
            <person name="Clum A."/>
            <person name="Culley D."/>
            <person name="Crous P.W."/>
            <person name="Fauchery L."/>
            <person name="Girlanda M."/>
            <person name="Hayes R.D."/>
            <person name="Keri Z."/>
            <person name="LaButti K."/>
            <person name="Lipzen A."/>
            <person name="Lombard V."/>
            <person name="Magnuson J."/>
            <person name="Maillard F."/>
            <person name="Murat C."/>
            <person name="Nolan M."/>
            <person name="Ohm R.A."/>
            <person name="Pangilinan J."/>
            <person name="Pereira M.F."/>
            <person name="Perotto S."/>
            <person name="Peter M."/>
            <person name="Pfister S."/>
            <person name="Riley R."/>
            <person name="Sitrit Y."/>
            <person name="Stielow J.B."/>
            <person name="Szollosi G."/>
            <person name="Zifcakova L."/>
            <person name="Stursova M."/>
            <person name="Spatafora J.W."/>
            <person name="Tedersoo L."/>
            <person name="Vaario L.M."/>
            <person name="Yamada A."/>
            <person name="Yan M."/>
            <person name="Wang P."/>
            <person name="Xu J."/>
            <person name="Bruns T."/>
            <person name="Baldrian P."/>
            <person name="Vilgalys R."/>
            <person name="Dunand C."/>
            <person name="Henrissat B."/>
            <person name="Grigoriev I.V."/>
            <person name="Hibbett D."/>
            <person name="Nagy L.G."/>
            <person name="Martin F.M."/>
        </authorList>
    </citation>
    <scope>NUCLEOTIDE SEQUENCE</scope>
    <source>
        <strain evidence="7">Prilba</strain>
    </source>
</reference>
<evidence type="ECO:0000256" key="3">
    <source>
        <dbReference type="ARBA" id="ARBA00022989"/>
    </source>
</evidence>
<feature type="transmembrane region" description="Helical" evidence="6">
    <location>
        <begin position="128"/>
        <end position="149"/>
    </location>
</feature>
<dbReference type="GO" id="GO:0005783">
    <property type="term" value="C:endoplasmic reticulum"/>
    <property type="evidence" value="ECO:0007669"/>
    <property type="project" value="TreeGrafter"/>
</dbReference>
<evidence type="ECO:0000256" key="2">
    <source>
        <dbReference type="ARBA" id="ARBA00022692"/>
    </source>
</evidence>
<comment type="caution">
    <text evidence="7">The sequence shown here is derived from an EMBL/GenBank/DDBJ whole genome shotgun (WGS) entry which is preliminary data.</text>
</comment>
<gene>
    <name evidence="7" type="ORF">DFH94DRAFT_632790</name>
</gene>
<dbReference type="AlphaFoldDB" id="A0A9P5MUT4"/>
<evidence type="ECO:0000313" key="8">
    <source>
        <dbReference type="Proteomes" id="UP000759537"/>
    </source>
</evidence>
<feature type="transmembrane region" description="Helical" evidence="6">
    <location>
        <begin position="196"/>
        <end position="215"/>
    </location>
</feature>
<dbReference type="PANTHER" id="PTHR21389:SF0">
    <property type="entry name" value="ETOPOSIDE-INDUCED PROTEIN 2.4 HOMOLOG"/>
    <property type="match status" value="1"/>
</dbReference>
<organism evidence="7 8">
    <name type="scientific">Russula ochroleuca</name>
    <dbReference type="NCBI Taxonomy" id="152965"/>
    <lineage>
        <taxon>Eukaryota</taxon>
        <taxon>Fungi</taxon>
        <taxon>Dikarya</taxon>
        <taxon>Basidiomycota</taxon>
        <taxon>Agaricomycotina</taxon>
        <taxon>Agaricomycetes</taxon>
        <taxon>Russulales</taxon>
        <taxon>Russulaceae</taxon>
        <taxon>Russula</taxon>
    </lineage>
</organism>
<dbReference type="GO" id="GO:0016236">
    <property type="term" value="P:macroautophagy"/>
    <property type="evidence" value="ECO:0007669"/>
    <property type="project" value="TreeGrafter"/>
</dbReference>
<dbReference type="InterPro" id="IPR059112">
    <property type="entry name" value="CysZ/EI24"/>
</dbReference>
<evidence type="ECO:0000256" key="1">
    <source>
        <dbReference type="ARBA" id="ARBA00004141"/>
    </source>
</evidence>
<proteinExistence type="predicted"/>
<evidence type="ECO:0000313" key="7">
    <source>
        <dbReference type="EMBL" id="KAF8479085.1"/>
    </source>
</evidence>
<sequence>MRKSILRDPQGQVNRARDYPPQPVRQTPSPRITSARASYPVFLAFHDTFKLQIGWAWRGLVDAFRWDIVIGLLTRNVCFRANALKSFLLNGISLLSIYVFDLLLHPLSRGDGEGAHGQSQQNGLHRSIGWFYRVLWLLPVVGVSLYLNASWCSLIARRTFTLRHGLAFPYDGMTSTTSPNAYIAFLNSLATSAYRAVMIATCVFVSFALGYVPVVGGVVETVFFCWVDAYYCFEFLWIARGLSLSRRIRYLEERWMYYFAFGLPSAVICMWGSTLANAALFALIFPSYIIMAMHAHPVPLDPYNPSSPTSGAPIIHPSPYMPIRLRVFAPVIFLNDCIVSVLSLCTRRRPGTRATTFSPDRGSGANGRIEEGEGEGEEVELRPLPRAPTLRQTAAGRRKLD</sequence>
<protein>
    <submittedName>
        <fullName evidence="7">Etoposide-induced protein 2.4-domain-containing protein</fullName>
    </submittedName>
</protein>
<feature type="transmembrane region" description="Helical" evidence="6">
    <location>
        <begin position="327"/>
        <end position="345"/>
    </location>
</feature>
<dbReference type="EMBL" id="WHVB01000010">
    <property type="protein sequence ID" value="KAF8479085.1"/>
    <property type="molecule type" value="Genomic_DNA"/>
</dbReference>
<evidence type="ECO:0000256" key="5">
    <source>
        <dbReference type="SAM" id="MobiDB-lite"/>
    </source>
</evidence>
<accession>A0A9P5MUT4</accession>
<feature type="transmembrane region" description="Helical" evidence="6">
    <location>
        <begin position="87"/>
        <end position="108"/>
    </location>
</feature>
<feature type="region of interest" description="Disordered" evidence="5">
    <location>
        <begin position="352"/>
        <end position="401"/>
    </location>
</feature>
<dbReference type="Proteomes" id="UP000759537">
    <property type="component" value="Unassembled WGS sequence"/>
</dbReference>
<dbReference type="OrthoDB" id="266518at2759"/>
<feature type="transmembrane region" description="Helical" evidence="6">
    <location>
        <begin position="221"/>
        <end position="243"/>
    </location>
</feature>
<keyword evidence="8" id="KW-1185">Reference proteome</keyword>